<dbReference type="RefSeq" id="WP_257375431.1">
    <property type="nucleotide sequence ID" value="NZ_CP102332.1"/>
</dbReference>
<feature type="transmembrane region" description="Helical" evidence="1">
    <location>
        <begin position="12"/>
        <end position="40"/>
    </location>
</feature>
<keyword evidence="1" id="KW-0472">Membrane</keyword>
<keyword evidence="3" id="KW-1185">Reference proteome</keyword>
<reference evidence="2" key="1">
    <citation type="submission" date="2022-08" db="EMBL/GenBank/DDBJ databases">
        <title>Streptomyces changanensis sp. nov., an actinomycete isolated from soil.</title>
        <authorList>
            <person name="Wu H."/>
            <person name="Han L."/>
        </authorList>
    </citation>
    <scope>NUCLEOTIDE SEQUENCE</scope>
    <source>
        <strain evidence="2">HL-66</strain>
    </source>
</reference>
<accession>A0ABY5N6A1</accession>
<name>A0ABY5N6A1_9ACTN</name>
<keyword evidence="1" id="KW-1133">Transmembrane helix</keyword>
<keyword evidence="1" id="KW-0812">Transmembrane</keyword>
<evidence type="ECO:0000313" key="2">
    <source>
        <dbReference type="EMBL" id="UUS32055.1"/>
    </source>
</evidence>
<protein>
    <submittedName>
        <fullName evidence="2">Uncharacterized protein</fullName>
    </submittedName>
</protein>
<evidence type="ECO:0000313" key="3">
    <source>
        <dbReference type="Proteomes" id="UP001060150"/>
    </source>
</evidence>
<proteinExistence type="predicted"/>
<sequence length="42" mass="4178">MLPVVAAAMGDARYSMCALIGAVTVPAVACFGEMAAYALAEA</sequence>
<evidence type="ECO:0000256" key="1">
    <source>
        <dbReference type="SAM" id="Phobius"/>
    </source>
</evidence>
<organism evidence="2 3">
    <name type="scientific">Streptomyces changanensis</name>
    <dbReference type="NCBI Taxonomy" id="2964669"/>
    <lineage>
        <taxon>Bacteria</taxon>
        <taxon>Bacillati</taxon>
        <taxon>Actinomycetota</taxon>
        <taxon>Actinomycetes</taxon>
        <taxon>Kitasatosporales</taxon>
        <taxon>Streptomycetaceae</taxon>
        <taxon>Streptomyces</taxon>
    </lineage>
</organism>
<dbReference type="Proteomes" id="UP001060150">
    <property type="component" value="Chromosome"/>
</dbReference>
<gene>
    <name evidence="2" type="ORF">NRO40_15330</name>
</gene>
<dbReference type="EMBL" id="CP102332">
    <property type="protein sequence ID" value="UUS32055.1"/>
    <property type="molecule type" value="Genomic_DNA"/>
</dbReference>